<name>A0A966DSB4_9SPHI</name>
<dbReference type="AlphaFoldDB" id="A0A966DSB4"/>
<gene>
    <name evidence="1" type="ORF">GSY63_01690</name>
</gene>
<dbReference type="Proteomes" id="UP000638732">
    <property type="component" value="Unassembled WGS sequence"/>
</dbReference>
<keyword evidence="2" id="KW-1185">Reference proteome</keyword>
<reference evidence="1" key="2">
    <citation type="submission" date="2020-10" db="EMBL/GenBank/DDBJ databases">
        <title>Mucilaginibacter sp. nov., isolated from soil.</title>
        <authorList>
            <person name="Jeon C.O."/>
        </authorList>
    </citation>
    <scope>NUCLEOTIDE SEQUENCE</scope>
    <source>
        <strain evidence="1">R11</strain>
    </source>
</reference>
<comment type="caution">
    <text evidence="1">The sequence shown here is derived from an EMBL/GenBank/DDBJ whole genome shotgun (WGS) entry which is preliminary data.</text>
</comment>
<evidence type="ECO:0000313" key="1">
    <source>
        <dbReference type="EMBL" id="NCD68062.1"/>
    </source>
</evidence>
<dbReference type="EMBL" id="WWEO01000034">
    <property type="protein sequence ID" value="NCD68062.1"/>
    <property type="molecule type" value="Genomic_DNA"/>
</dbReference>
<evidence type="ECO:0000313" key="2">
    <source>
        <dbReference type="Proteomes" id="UP000638732"/>
    </source>
</evidence>
<proteinExistence type="predicted"/>
<protein>
    <submittedName>
        <fullName evidence="1">Uncharacterized protein</fullName>
    </submittedName>
</protein>
<dbReference type="RefSeq" id="WP_166584089.1">
    <property type="nucleotide sequence ID" value="NZ_WWEO01000034.1"/>
</dbReference>
<accession>A0A966DSB4</accession>
<reference evidence="1" key="1">
    <citation type="submission" date="2020-01" db="EMBL/GenBank/DDBJ databases">
        <authorList>
            <person name="Seo Y.L."/>
        </authorList>
    </citation>
    <scope>NUCLEOTIDE SEQUENCE</scope>
    <source>
        <strain evidence="1">R11</strain>
    </source>
</reference>
<organism evidence="1 2">
    <name type="scientific">Mucilaginibacter agri</name>
    <dbReference type="NCBI Taxonomy" id="2695265"/>
    <lineage>
        <taxon>Bacteria</taxon>
        <taxon>Pseudomonadati</taxon>
        <taxon>Bacteroidota</taxon>
        <taxon>Sphingobacteriia</taxon>
        <taxon>Sphingobacteriales</taxon>
        <taxon>Sphingobacteriaceae</taxon>
        <taxon>Mucilaginibacter</taxon>
    </lineage>
</organism>
<sequence length="195" mass="22540">MKQMRLILLVFFFYTSVGFAQIADKQVQVISYLEALQNTADSLLKNTPRKESGESYFNISDVLYAKARQITTQEVFRQRDMANSGFMVTMQQLLKKLQADLYKDKPALANLDIPDNLGITVKAALTNFFRIQPPLGLEQDQRYAWVMIQVFENLDQISVGLLQERLTAELRKSILQRLVVQQNIISRLKQYQKTN</sequence>